<protein>
    <submittedName>
        <fullName evidence="1">Uncharacterized protein</fullName>
    </submittedName>
</protein>
<gene>
    <name evidence="1" type="ORF">COS33_01150</name>
</gene>
<evidence type="ECO:0000313" key="2">
    <source>
        <dbReference type="Proteomes" id="UP000230595"/>
    </source>
</evidence>
<name>A0A2M7CQD3_9BACT</name>
<evidence type="ECO:0000313" key="1">
    <source>
        <dbReference type="EMBL" id="PIV31826.1"/>
    </source>
</evidence>
<dbReference type="AlphaFoldDB" id="A0A2M7CQD3"/>
<accession>A0A2M7CQD3</accession>
<organism evidence="1 2">
    <name type="scientific">Candidatus Wolfebacteria bacterium CG02_land_8_20_14_3_00_37_12</name>
    <dbReference type="NCBI Taxonomy" id="1975066"/>
    <lineage>
        <taxon>Bacteria</taxon>
        <taxon>Candidatus Wolfeibacteriota</taxon>
    </lineage>
</organism>
<dbReference type="EMBL" id="PEUH01000023">
    <property type="protein sequence ID" value="PIV31826.1"/>
    <property type="molecule type" value="Genomic_DNA"/>
</dbReference>
<proteinExistence type="predicted"/>
<dbReference type="Proteomes" id="UP000230595">
    <property type="component" value="Unassembled WGS sequence"/>
</dbReference>
<comment type="caution">
    <text evidence="1">The sequence shown here is derived from an EMBL/GenBank/DDBJ whole genome shotgun (WGS) entry which is preliminary data.</text>
</comment>
<reference evidence="2" key="1">
    <citation type="submission" date="2017-09" db="EMBL/GenBank/DDBJ databases">
        <title>Depth-based differentiation of microbial function through sediment-hosted aquifers and enrichment of novel symbionts in the deep terrestrial subsurface.</title>
        <authorList>
            <person name="Probst A.J."/>
            <person name="Ladd B."/>
            <person name="Jarett J.K."/>
            <person name="Geller-Mcgrath D.E."/>
            <person name="Sieber C.M.K."/>
            <person name="Emerson J.B."/>
            <person name="Anantharaman K."/>
            <person name="Thomas B.C."/>
            <person name="Malmstrom R."/>
            <person name="Stieglmeier M."/>
            <person name="Klingl A."/>
            <person name="Woyke T."/>
            <person name="Ryan C.M."/>
            <person name="Banfield J.F."/>
        </authorList>
    </citation>
    <scope>NUCLEOTIDE SEQUENCE [LARGE SCALE GENOMIC DNA]</scope>
</reference>
<sequence length="67" mass="7791">MNTLILEKKIQKIAEKTAQKVVLKMFQNIFEEKKTDIDSLSLLVQKGGSFNFLFNEPNLYSIKDIKK</sequence>